<evidence type="ECO:0000256" key="2">
    <source>
        <dbReference type="ARBA" id="ARBA00023125"/>
    </source>
</evidence>
<keyword evidence="3" id="KW-0804">Transcription</keyword>
<evidence type="ECO:0000256" key="1">
    <source>
        <dbReference type="ARBA" id="ARBA00023015"/>
    </source>
</evidence>
<dbReference type="SUPFAM" id="SSF48498">
    <property type="entry name" value="Tetracyclin repressor-like, C-terminal domain"/>
    <property type="match status" value="1"/>
</dbReference>
<dbReference type="Pfam" id="PF00440">
    <property type="entry name" value="TetR_N"/>
    <property type="match status" value="1"/>
</dbReference>
<accession>A0ABZ2YWW0</accession>
<reference evidence="6 7" key="1">
    <citation type="submission" date="2024-03" db="EMBL/GenBank/DDBJ databases">
        <title>Chitinophaga caseinilytica sp. nov., a casein hydrolysing bacterium isolated from forest soil.</title>
        <authorList>
            <person name="Lee D.S."/>
            <person name="Han D.M."/>
            <person name="Baek J.H."/>
            <person name="Choi D.G."/>
            <person name="Jeon J.H."/>
            <person name="Jeon C.O."/>
        </authorList>
    </citation>
    <scope>NUCLEOTIDE SEQUENCE [LARGE SCALE GENOMIC DNA]</scope>
    <source>
        <strain evidence="6 7">KACC 19118</strain>
    </source>
</reference>
<dbReference type="Proteomes" id="UP001449657">
    <property type="component" value="Chromosome"/>
</dbReference>
<keyword evidence="1" id="KW-0805">Transcription regulation</keyword>
<sequence>MQKAGPKERIMETATRLFYRQGFNSTGINQILDEAKVAKASLYQHFSSKEDLGLHYLKASRESWFAGLEQWTGKKKAPAQKVAACFDFLEYVMQQQDFLGCKFINMLSEIGESCAAMYAEILAHKTKLRAYFTQLVHDALPAKDGEGAGLTADAIYLLFEGAIVETKICRNTWPIRKARQMSLQLLER</sequence>
<evidence type="ECO:0000256" key="3">
    <source>
        <dbReference type="ARBA" id="ARBA00023163"/>
    </source>
</evidence>
<organism evidence="6 7">
    <name type="scientific">Chitinophaga caseinilytica</name>
    <dbReference type="NCBI Taxonomy" id="2267521"/>
    <lineage>
        <taxon>Bacteria</taxon>
        <taxon>Pseudomonadati</taxon>
        <taxon>Bacteroidota</taxon>
        <taxon>Chitinophagia</taxon>
        <taxon>Chitinophagales</taxon>
        <taxon>Chitinophagaceae</taxon>
        <taxon>Chitinophaga</taxon>
    </lineage>
</organism>
<dbReference type="PANTHER" id="PTHR47506">
    <property type="entry name" value="TRANSCRIPTIONAL REGULATORY PROTEIN"/>
    <property type="match status" value="1"/>
</dbReference>
<dbReference type="Gene3D" id="1.10.357.10">
    <property type="entry name" value="Tetracycline Repressor, domain 2"/>
    <property type="match status" value="1"/>
</dbReference>
<dbReference type="PANTHER" id="PTHR47506:SF1">
    <property type="entry name" value="HTH-TYPE TRANSCRIPTIONAL REGULATOR YJDC"/>
    <property type="match status" value="1"/>
</dbReference>
<gene>
    <name evidence="6" type="ORF">WJU22_16245</name>
</gene>
<evidence type="ECO:0000259" key="5">
    <source>
        <dbReference type="PROSITE" id="PS50977"/>
    </source>
</evidence>
<evidence type="ECO:0000313" key="6">
    <source>
        <dbReference type="EMBL" id="WZN44446.1"/>
    </source>
</evidence>
<feature type="domain" description="HTH tetR-type" evidence="5">
    <location>
        <begin position="4"/>
        <end position="64"/>
    </location>
</feature>
<dbReference type="InterPro" id="IPR036271">
    <property type="entry name" value="Tet_transcr_reg_TetR-rel_C_sf"/>
</dbReference>
<evidence type="ECO:0000313" key="7">
    <source>
        <dbReference type="Proteomes" id="UP001449657"/>
    </source>
</evidence>
<dbReference type="InterPro" id="IPR001647">
    <property type="entry name" value="HTH_TetR"/>
</dbReference>
<dbReference type="SUPFAM" id="SSF46689">
    <property type="entry name" value="Homeodomain-like"/>
    <property type="match status" value="1"/>
</dbReference>
<protein>
    <submittedName>
        <fullName evidence="6">TetR/AcrR family transcriptional regulator</fullName>
    </submittedName>
</protein>
<keyword evidence="2 4" id="KW-0238">DNA-binding</keyword>
<keyword evidence="7" id="KW-1185">Reference proteome</keyword>
<evidence type="ECO:0000256" key="4">
    <source>
        <dbReference type="PROSITE-ProRule" id="PRU00335"/>
    </source>
</evidence>
<dbReference type="EMBL" id="CP150096">
    <property type="protein sequence ID" value="WZN44446.1"/>
    <property type="molecule type" value="Genomic_DNA"/>
</dbReference>
<proteinExistence type="predicted"/>
<dbReference type="PRINTS" id="PR00455">
    <property type="entry name" value="HTHTETR"/>
</dbReference>
<dbReference type="PROSITE" id="PS50977">
    <property type="entry name" value="HTH_TETR_2"/>
    <property type="match status" value="1"/>
</dbReference>
<dbReference type="RefSeq" id="WP_341839228.1">
    <property type="nucleotide sequence ID" value="NZ_CP149792.1"/>
</dbReference>
<dbReference type="InterPro" id="IPR009057">
    <property type="entry name" value="Homeodomain-like_sf"/>
</dbReference>
<feature type="DNA-binding region" description="H-T-H motif" evidence="4">
    <location>
        <begin position="27"/>
        <end position="46"/>
    </location>
</feature>
<name>A0ABZ2YWW0_9BACT</name>